<sequence>RSPPRPIPTPIVYDDLTSTKSLLNNQNYSSEENQSTTDYPWYHSLPQQLYTYMSNNHLTTNKINEENENDETDLTVAFNGAILMNNVPRSRAAVNGCSSFAL</sequence>
<comment type="caution">
    <text evidence="1">The sequence shown here is derived from an EMBL/GenBank/DDBJ whole genome shotgun (WGS) entry which is preliminary data.</text>
</comment>
<proteinExistence type="predicted"/>
<gene>
    <name evidence="1" type="ORF">IZO911_LOCUS43936</name>
</gene>
<dbReference type="EMBL" id="CAJNOE010002370">
    <property type="protein sequence ID" value="CAF1480092.1"/>
    <property type="molecule type" value="Genomic_DNA"/>
</dbReference>
<feature type="non-terminal residue" evidence="1">
    <location>
        <position position="1"/>
    </location>
</feature>
<dbReference type="AlphaFoldDB" id="A0A815RTI9"/>
<organism evidence="1 2">
    <name type="scientific">Adineta steineri</name>
    <dbReference type="NCBI Taxonomy" id="433720"/>
    <lineage>
        <taxon>Eukaryota</taxon>
        <taxon>Metazoa</taxon>
        <taxon>Spiralia</taxon>
        <taxon>Gnathifera</taxon>
        <taxon>Rotifera</taxon>
        <taxon>Eurotatoria</taxon>
        <taxon>Bdelloidea</taxon>
        <taxon>Adinetida</taxon>
        <taxon>Adinetidae</taxon>
        <taxon>Adineta</taxon>
    </lineage>
</organism>
<name>A0A815RTI9_9BILA</name>
<dbReference type="Proteomes" id="UP000663860">
    <property type="component" value="Unassembled WGS sequence"/>
</dbReference>
<protein>
    <submittedName>
        <fullName evidence="1">Uncharacterized protein</fullName>
    </submittedName>
</protein>
<evidence type="ECO:0000313" key="2">
    <source>
        <dbReference type="Proteomes" id="UP000663860"/>
    </source>
</evidence>
<reference evidence="1" key="1">
    <citation type="submission" date="2021-02" db="EMBL/GenBank/DDBJ databases">
        <authorList>
            <person name="Nowell W R."/>
        </authorList>
    </citation>
    <scope>NUCLEOTIDE SEQUENCE</scope>
</reference>
<accession>A0A815RTI9</accession>
<evidence type="ECO:0000313" key="1">
    <source>
        <dbReference type="EMBL" id="CAF1480092.1"/>
    </source>
</evidence>